<evidence type="ECO:0000313" key="9">
    <source>
        <dbReference type="Proteomes" id="UP000053342"/>
    </source>
</evidence>
<dbReference type="RefSeq" id="XP_016262118.1">
    <property type="nucleotide sequence ID" value="XM_016406514.1"/>
</dbReference>
<evidence type="ECO:0000256" key="6">
    <source>
        <dbReference type="SAM" id="MobiDB-lite"/>
    </source>
</evidence>
<dbReference type="OrthoDB" id="430051at2759"/>
<feature type="region of interest" description="Disordered" evidence="6">
    <location>
        <begin position="318"/>
        <end position="343"/>
    </location>
</feature>
<dbReference type="GO" id="GO:0008270">
    <property type="term" value="F:zinc ion binding"/>
    <property type="evidence" value="ECO:0007669"/>
    <property type="project" value="UniProtKB-KW"/>
</dbReference>
<evidence type="ECO:0000256" key="3">
    <source>
        <dbReference type="ARBA" id="ARBA00022833"/>
    </source>
</evidence>
<protein>
    <recommendedName>
        <fullName evidence="7">GRF-type domain-containing protein</fullName>
    </recommendedName>
</protein>
<dbReference type="PROSITE" id="PS51999">
    <property type="entry name" value="ZF_GRF"/>
    <property type="match status" value="1"/>
</dbReference>
<keyword evidence="2 4" id="KW-0863">Zinc-finger</keyword>
<keyword evidence="5" id="KW-0175">Coiled coil</keyword>
<keyword evidence="1" id="KW-0479">Metal-binding</keyword>
<dbReference type="VEuPathDB" id="FungiDB:PV06_05498"/>
<sequence length="343" mass="37984">MTLSSIMASSYTTRNGRTSKRGLFLGGVWQCDCEPRLPADKFQVKNGGKNHGRWFYTCQKPQHKRCKFFLWTDDAKVREEAAVLSNSRSEPPAPPQTPRKPKAADIPPTPDTKASNFGLEKGGQDEQYYQQELEDDSSFDWSSSNDEALLEAELQISKEQPHFETPKKAARTLSTTSPGKRAFHQMVEQKDDADATWPLSDDVFATPSTSHKSGGTGLLSPTETPARDRFQSVAPESVPSTLAVEVLAVLSKVALSSEVEKELVDLLNRHDLRTQGISKGRDITRLAVQAKEQKIAELQARIGALEAERETNRAVINHMKHDIATSPKGSRSARKVAGRRSEV</sequence>
<dbReference type="HOGENOM" id="CLU_037645_1_0_1"/>
<proteinExistence type="predicted"/>
<evidence type="ECO:0000256" key="4">
    <source>
        <dbReference type="PROSITE-ProRule" id="PRU01343"/>
    </source>
</evidence>
<evidence type="ECO:0000256" key="5">
    <source>
        <dbReference type="SAM" id="Coils"/>
    </source>
</evidence>
<dbReference type="Proteomes" id="UP000053342">
    <property type="component" value="Unassembled WGS sequence"/>
</dbReference>
<evidence type="ECO:0000256" key="1">
    <source>
        <dbReference type="ARBA" id="ARBA00022723"/>
    </source>
</evidence>
<gene>
    <name evidence="8" type="ORF">PV06_05498</name>
</gene>
<feature type="domain" description="GRF-type" evidence="7">
    <location>
        <begin position="31"/>
        <end position="75"/>
    </location>
</feature>
<feature type="region of interest" description="Disordered" evidence="6">
    <location>
        <begin position="82"/>
        <end position="121"/>
    </location>
</feature>
<keyword evidence="3" id="KW-0862">Zinc</keyword>
<dbReference type="AlphaFoldDB" id="A0A0D2BWP5"/>
<reference evidence="8 9" key="1">
    <citation type="submission" date="2015-01" db="EMBL/GenBank/DDBJ databases">
        <title>The Genome Sequence of Exophiala oligosperma CBS72588.</title>
        <authorList>
            <consortium name="The Broad Institute Genomics Platform"/>
            <person name="Cuomo C."/>
            <person name="de Hoog S."/>
            <person name="Gorbushina A."/>
            <person name="Stielow B."/>
            <person name="Teixiera M."/>
            <person name="Abouelleil A."/>
            <person name="Chapman S.B."/>
            <person name="Priest M."/>
            <person name="Young S.K."/>
            <person name="Wortman J."/>
            <person name="Nusbaum C."/>
            <person name="Birren B."/>
        </authorList>
    </citation>
    <scope>NUCLEOTIDE SEQUENCE [LARGE SCALE GENOMIC DNA]</scope>
    <source>
        <strain evidence="8 9">CBS 72588</strain>
    </source>
</reference>
<dbReference type="InterPro" id="IPR010666">
    <property type="entry name" value="Znf_GRF"/>
</dbReference>
<organism evidence="8 9">
    <name type="scientific">Exophiala oligosperma</name>
    <dbReference type="NCBI Taxonomy" id="215243"/>
    <lineage>
        <taxon>Eukaryota</taxon>
        <taxon>Fungi</taxon>
        <taxon>Dikarya</taxon>
        <taxon>Ascomycota</taxon>
        <taxon>Pezizomycotina</taxon>
        <taxon>Eurotiomycetes</taxon>
        <taxon>Chaetothyriomycetidae</taxon>
        <taxon>Chaetothyriales</taxon>
        <taxon>Herpotrichiellaceae</taxon>
        <taxon>Exophiala</taxon>
    </lineage>
</organism>
<feature type="compositionally biased region" description="Basic residues" evidence="6">
    <location>
        <begin position="331"/>
        <end position="343"/>
    </location>
</feature>
<dbReference type="EMBL" id="KN847336">
    <property type="protein sequence ID" value="KIW41902.1"/>
    <property type="molecule type" value="Genomic_DNA"/>
</dbReference>
<evidence type="ECO:0000256" key="2">
    <source>
        <dbReference type="ARBA" id="ARBA00022771"/>
    </source>
</evidence>
<dbReference type="GeneID" id="27357572"/>
<evidence type="ECO:0000313" key="8">
    <source>
        <dbReference type="EMBL" id="KIW41902.1"/>
    </source>
</evidence>
<feature type="region of interest" description="Disordered" evidence="6">
    <location>
        <begin position="158"/>
        <end position="180"/>
    </location>
</feature>
<evidence type="ECO:0000259" key="7">
    <source>
        <dbReference type="PROSITE" id="PS51999"/>
    </source>
</evidence>
<keyword evidence="9" id="KW-1185">Reference proteome</keyword>
<name>A0A0D2BWP5_9EURO</name>
<accession>A0A0D2BWP5</accession>
<dbReference type="STRING" id="215243.A0A0D2BWP5"/>
<feature type="coiled-coil region" evidence="5">
    <location>
        <begin position="281"/>
        <end position="315"/>
    </location>
</feature>
<dbReference type="Pfam" id="PF06839">
    <property type="entry name" value="Zn_ribbon_GRF"/>
    <property type="match status" value="1"/>
</dbReference>